<dbReference type="AlphaFoldDB" id="A0A2J8UCT5"/>
<dbReference type="EMBL" id="NDHI03003463">
    <property type="protein sequence ID" value="PNJ43086.1"/>
    <property type="molecule type" value="Genomic_DNA"/>
</dbReference>
<comment type="caution">
    <text evidence="1">The sequence shown here is derived from an EMBL/GenBank/DDBJ whole genome shotgun (WGS) entry which is preliminary data.</text>
</comment>
<organism evidence="1">
    <name type="scientific">Pongo abelii</name>
    <name type="common">Sumatran orangutan</name>
    <name type="synonym">Pongo pygmaeus abelii</name>
    <dbReference type="NCBI Taxonomy" id="9601"/>
    <lineage>
        <taxon>Eukaryota</taxon>
        <taxon>Metazoa</taxon>
        <taxon>Chordata</taxon>
        <taxon>Craniata</taxon>
        <taxon>Vertebrata</taxon>
        <taxon>Euteleostomi</taxon>
        <taxon>Mammalia</taxon>
        <taxon>Eutheria</taxon>
        <taxon>Euarchontoglires</taxon>
        <taxon>Primates</taxon>
        <taxon>Haplorrhini</taxon>
        <taxon>Catarrhini</taxon>
        <taxon>Hominidae</taxon>
        <taxon>Pongo</taxon>
    </lineage>
</organism>
<protein>
    <submittedName>
        <fullName evidence="1">BBS4 isoform 8</fullName>
    </submittedName>
</protein>
<gene>
    <name evidence="1" type="ORF">CR201_G0028753</name>
</gene>
<proteinExistence type="predicted"/>
<name>A0A2J8UCT5_PONAB</name>
<accession>A0A2J8UCT5</accession>
<sequence length="50" mass="5339">MAEERVATDCSSSWGALDGEGRLFSSNGSYPSPIFFSLGGLEENSISCIY</sequence>
<reference evidence="1" key="1">
    <citation type="submission" date="2017-12" db="EMBL/GenBank/DDBJ databases">
        <title>High-resolution comparative analysis of great ape genomes.</title>
        <authorList>
            <person name="Pollen A."/>
            <person name="Hastie A."/>
            <person name="Hormozdiari F."/>
            <person name="Dougherty M."/>
            <person name="Liu R."/>
            <person name="Chaisson M."/>
            <person name="Hoppe E."/>
            <person name="Hill C."/>
            <person name="Pang A."/>
            <person name="Hillier L."/>
            <person name="Baker C."/>
            <person name="Armstrong J."/>
            <person name="Shendure J."/>
            <person name="Paten B."/>
            <person name="Wilson R."/>
            <person name="Chao H."/>
            <person name="Schneider V."/>
            <person name="Ventura M."/>
            <person name="Kronenberg Z."/>
            <person name="Murali S."/>
            <person name="Gordon D."/>
            <person name="Cantsilieris S."/>
            <person name="Munson K."/>
            <person name="Nelson B."/>
            <person name="Raja A."/>
            <person name="Underwood J."/>
            <person name="Diekhans M."/>
            <person name="Fiddes I."/>
            <person name="Haussler D."/>
            <person name="Eichler E."/>
        </authorList>
    </citation>
    <scope>NUCLEOTIDE SEQUENCE [LARGE SCALE GENOMIC DNA]</scope>
    <source>
        <strain evidence="1">Susie</strain>
    </source>
</reference>
<evidence type="ECO:0000313" key="1">
    <source>
        <dbReference type="EMBL" id="PNJ43086.1"/>
    </source>
</evidence>